<dbReference type="SUPFAM" id="SSF52540">
    <property type="entry name" value="P-loop containing nucleoside triphosphate hydrolases"/>
    <property type="match status" value="1"/>
</dbReference>
<accession>A0ABV7H4V5</accession>
<keyword evidence="3" id="KW-1185">Reference proteome</keyword>
<feature type="domain" description="Primase C-terminal 2" evidence="1">
    <location>
        <begin position="239"/>
        <end position="304"/>
    </location>
</feature>
<gene>
    <name evidence="2" type="ORF">ACFOEN_06350</name>
</gene>
<dbReference type="EMBL" id="JBHRTI010000003">
    <property type="protein sequence ID" value="MFC3147260.1"/>
    <property type="molecule type" value="Genomic_DNA"/>
</dbReference>
<dbReference type="Pfam" id="PF08707">
    <property type="entry name" value="PriCT_2"/>
    <property type="match status" value="1"/>
</dbReference>
<proteinExistence type="predicted"/>
<dbReference type="Proteomes" id="UP001595556">
    <property type="component" value="Unassembled WGS sequence"/>
</dbReference>
<dbReference type="InterPro" id="IPR014819">
    <property type="entry name" value="PriCT_2"/>
</dbReference>
<comment type="caution">
    <text evidence="2">The sequence shown here is derived from an EMBL/GenBank/DDBJ whole genome shotgun (WGS) entry which is preliminary data.</text>
</comment>
<organism evidence="2 3">
    <name type="scientific">Piscinibacterium candidicorallinum</name>
    <dbReference type="NCBI Taxonomy" id="1793872"/>
    <lineage>
        <taxon>Bacteria</taxon>
        <taxon>Pseudomonadati</taxon>
        <taxon>Pseudomonadota</taxon>
        <taxon>Betaproteobacteria</taxon>
        <taxon>Burkholderiales</taxon>
        <taxon>Piscinibacterium</taxon>
    </lineage>
</organism>
<evidence type="ECO:0000313" key="2">
    <source>
        <dbReference type="EMBL" id="MFC3147260.1"/>
    </source>
</evidence>
<name>A0ABV7H4V5_9BURK</name>
<evidence type="ECO:0000313" key="3">
    <source>
        <dbReference type="Proteomes" id="UP001595556"/>
    </source>
</evidence>
<evidence type="ECO:0000259" key="1">
    <source>
        <dbReference type="Pfam" id="PF08707"/>
    </source>
</evidence>
<dbReference type="Gene3D" id="3.40.50.300">
    <property type="entry name" value="P-loop containing nucleotide triphosphate hydrolases"/>
    <property type="match status" value="1"/>
</dbReference>
<sequence>MGTDMTQLVPFNVSEATLDAVALISGHPKRPTAFESFDPSRVPSELWMARRWLLWKSVPNNGSKARKVPYYADGSRRSGVLDGPDDHARLVSAEEALSLWRADPHAYAGLGFALGPDGNGTVWQGIDLDDVSAKPHLAELARQLPGFVHRSPSGGGWHAIGRGRQFPTLGSNASGIEAYCKGRFFTFTTTDARGHDLECLADFVERTLLPMHRPVAAAKPAAGETPLSSTHGVSFDELKQALDHLDPDDYDEWIGIGHALKSGGEKYAGLWLQWSSRSSKFDETDARKRWAGFLPERTSLASILTRARSRTRPRLENSGGPHGYEAWTSDPPNFTEVPLTDLHLAGDIQHRFWWEGYVPASVLTLLAAHGGTGKSMLALHLALAIAVGRPLFGVPTRPGRVAFFSGEDPGTLVKARIARICKDWGLSEALLEDRLFLLDGTDGCPVLMQQPGKGKPSQPTSTYEELAQYVRGKGIDVVIVDNASETYDADENARADVRRFNLILRRLINEQQGAVVLIAHVDKASARGTVPGNESYSGSTAWHNSARSRLLLETIEGGRLKLSQLKLNVGRLAPPLELRWTEDGVIVSDCPSAAGPHARYVDDAEATRQILAFIHGRYSNEEWISPHRNAKTAIESVLRRNKVRILARTSAADLAHQARQDGLIEIEEYRSQHRKRLERLKLTDAGLQALHSMADLSVLSGDALSAPCAPEGA</sequence>
<dbReference type="InterPro" id="IPR027417">
    <property type="entry name" value="P-loop_NTPase"/>
</dbReference>
<dbReference type="Pfam" id="PF13481">
    <property type="entry name" value="AAA_25"/>
    <property type="match status" value="1"/>
</dbReference>
<reference evidence="3" key="1">
    <citation type="journal article" date="2019" name="Int. J. Syst. Evol. Microbiol.">
        <title>The Global Catalogue of Microorganisms (GCM) 10K type strain sequencing project: providing services to taxonomists for standard genome sequencing and annotation.</title>
        <authorList>
            <consortium name="The Broad Institute Genomics Platform"/>
            <consortium name="The Broad Institute Genome Sequencing Center for Infectious Disease"/>
            <person name="Wu L."/>
            <person name="Ma J."/>
        </authorList>
    </citation>
    <scope>NUCLEOTIDE SEQUENCE [LARGE SCALE GENOMIC DNA]</scope>
    <source>
        <strain evidence="3">KCTC 52168</strain>
    </source>
</reference>
<protein>
    <submittedName>
        <fullName evidence="2">AAA family ATPase</fullName>
    </submittedName>
</protein>